<reference evidence="8" key="1">
    <citation type="submission" date="2025-08" db="UniProtKB">
        <authorList>
            <consortium name="RefSeq"/>
        </authorList>
    </citation>
    <scope>IDENTIFICATION</scope>
</reference>
<feature type="compositionally biased region" description="Low complexity" evidence="5">
    <location>
        <begin position="591"/>
        <end position="611"/>
    </location>
</feature>
<keyword evidence="1" id="KW-0479">Metal-binding</keyword>
<dbReference type="RefSeq" id="XP_031438833.1">
    <property type="nucleotide sequence ID" value="XM_031582973.2"/>
</dbReference>
<dbReference type="Gene3D" id="3.30.40.10">
    <property type="entry name" value="Zinc/RING finger domain, C3HC4 (zinc finger)"/>
    <property type="match status" value="1"/>
</dbReference>
<dbReference type="PANTHER" id="PTHR24102">
    <property type="entry name" value="PHD FINGER PROTEIN"/>
    <property type="match status" value="1"/>
</dbReference>
<dbReference type="InterPro" id="IPR001965">
    <property type="entry name" value="Znf_PHD"/>
</dbReference>
<feature type="region of interest" description="Disordered" evidence="5">
    <location>
        <begin position="315"/>
        <end position="349"/>
    </location>
</feature>
<dbReference type="OrthoDB" id="336088at2759"/>
<evidence type="ECO:0000259" key="6">
    <source>
        <dbReference type="PROSITE" id="PS50016"/>
    </source>
</evidence>
<dbReference type="CTD" id="112885"/>
<evidence type="ECO:0000256" key="5">
    <source>
        <dbReference type="SAM" id="MobiDB-lite"/>
    </source>
</evidence>
<dbReference type="GO" id="GO:0008270">
    <property type="term" value="F:zinc ion binding"/>
    <property type="evidence" value="ECO:0007669"/>
    <property type="project" value="UniProtKB-KW"/>
</dbReference>
<keyword evidence="7" id="KW-1185">Reference proteome</keyword>
<dbReference type="Proteomes" id="UP000515152">
    <property type="component" value="Chromosome 16"/>
</dbReference>
<dbReference type="GeneID" id="105912383"/>
<evidence type="ECO:0000256" key="3">
    <source>
        <dbReference type="ARBA" id="ARBA00022833"/>
    </source>
</evidence>
<dbReference type="SUPFAM" id="SSF57903">
    <property type="entry name" value="FYVE/PHD zinc finger"/>
    <property type="match status" value="1"/>
</dbReference>
<name>A0A6P8GIH8_CLUHA</name>
<feature type="region of interest" description="Disordered" evidence="5">
    <location>
        <begin position="591"/>
        <end position="624"/>
    </location>
</feature>
<gene>
    <name evidence="8" type="primary">phf21b</name>
</gene>
<feature type="compositionally biased region" description="Polar residues" evidence="5">
    <location>
        <begin position="612"/>
        <end position="624"/>
    </location>
</feature>
<dbReference type="Pfam" id="PF00628">
    <property type="entry name" value="PHD"/>
    <property type="match status" value="1"/>
</dbReference>
<feature type="compositionally biased region" description="Polar residues" evidence="5">
    <location>
        <begin position="315"/>
        <end position="328"/>
    </location>
</feature>
<evidence type="ECO:0000313" key="7">
    <source>
        <dbReference type="Proteomes" id="UP000515152"/>
    </source>
</evidence>
<feature type="compositionally biased region" description="Low complexity" evidence="5">
    <location>
        <begin position="329"/>
        <end position="342"/>
    </location>
</feature>
<dbReference type="InterPro" id="IPR011011">
    <property type="entry name" value="Znf_FYVE_PHD"/>
</dbReference>
<dbReference type="InterPro" id="IPR013083">
    <property type="entry name" value="Znf_RING/FYVE/PHD"/>
</dbReference>
<sequence length="624" mass="67835">MELQGLQEALKVEIQCHQKLVAQMKQDPQDGELKKQLHDRQTRITALSEKQKLAVRSCPVGPAKPLSLIKPSSQSIAISVVPAKAPVSMVTAHINGQKAASSEPLQTSPINLQTASRVMASSVHPYSRRVGELPHSQMLGTLTAVPIKVPQVSSLHRLAGQAPTVLPQVRPKTLIPDSLPVSPCQEQQSSQPMPMPVPVQPLSLTRSTVVLSPRSQGPPALPTANSTFSPERRQPHGQQGDRSPLPQTPVTPAVPTLPAAAISTAAASASPGVAYAIISTPTAVGNGVAAVSEAVKVQPLLFSADNKVIIIQPQVPSGSQDSPAPQTDSQSQESSSAPASPAKQKEEVDPEKIAFMVSLGLVTTEHLEEIQTKRQERKRRSTANPAYSGLFEPERKRLTSHYLSNPLFLSARDPEDLCWKDELEHDDHCNVCKEEGELHECHTCPRAYHLDCLHPPLKAPPKGVWMCPKCQKKVLNKENMAWPHNFVQSYVTHKTMKEEEKRKLLRRSCELKKECVHLQDQDQRLSSSLTKCIDLKDRLLGQQRETQASLERLKALIRLIQRDQVIQVTMTATTTTTAGASLLSLPWIKPTSSSGASSPSAATAPPMGSSALLQKSLPQPQGNN</sequence>
<feature type="region of interest" description="Disordered" evidence="5">
    <location>
        <begin position="369"/>
        <end position="390"/>
    </location>
</feature>
<dbReference type="PROSITE" id="PS50016">
    <property type="entry name" value="ZF_PHD_2"/>
    <property type="match status" value="1"/>
</dbReference>
<protein>
    <submittedName>
        <fullName evidence="8">PHD finger protein 21B isoform X1</fullName>
    </submittedName>
</protein>
<organism evidence="7 8">
    <name type="scientific">Clupea harengus</name>
    <name type="common">Atlantic herring</name>
    <dbReference type="NCBI Taxonomy" id="7950"/>
    <lineage>
        <taxon>Eukaryota</taxon>
        <taxon>Metazoa</taxon>
        <taxon>Chordata</taxon>
        <taxon>Craniata</taxon>
        <taxon>Vertebrata</taxon>
        <taxon>Euteleostomi</taxon>
        <taxon>Actinopterygii</taxon>
        <taxon>Neopterygii</taxon>
        <taxon>Teleostei</taxon>
        <taxon>Clupei</taxon>
        <taxon>Clupeiformes</taxon>
        <taxon>Clupeoidei</taxon>
        <taxon>Clupeidae</taxon>
        <taxon>Clupea</taxon>
    </lineage>
</organism>
<proteinExistence type="predicted"/>
<evidence type="ECO:0000256" key="1">
    <source>
        <dbReference type="ARBA" id="ARBA00022723"/>
    </source>
</evidence>
<dbReference type="PANTHER" id="PTHR24102:SF18">
    <property type="entry name" value="PHD FINGER PROTEIN 21B"/>
    <property type="match status" value="1"/>
</dbReference>
<evidence type="ECO:0000256" key="2">
    <source>
        <dbReference type="ARBA" id="ARBA00022771"/>
    </source>
</evidence>
<dbReference type="InterPro" id="IPR019787">
    <property type="entry name" value="Znf_PHD-finger"/>
</dbReference>
<feature type="compositionally biased region" description="Low complexity" evidence="5">
    <location>
        <begin position="244"/>
        <end position="254"/>
    </location>
</feature>
<evidence type="ECO:0000313" key="8">
    <source>
        <dbReference type="RefSeq" id="XP_031438833.1"/>
    </source>
</evidence>
<keyword evidence="3" id="KW-0862">Zinc</keyword>
<keyword evidence="2 4" id="KW-0863">Zinc-finger</keyword>
<evidence type="ECO:0000256" key="4">
    <source>
        <dbReference type="PROSITE-ProRule" id="PRU00146"/>
    </source>
</evidence>
<dbReference type="SMART" id="SM00249">
    <property type="entry name" value="PHD"/>
    <property type="match status" value="1"/>
</dbReference>
<accession>A0A6P8GIH8</accession>
<feature type="domain" description="PHD-type" evidence="6">
    <location>
        <begin position="426"/>
        <end position="473"/>
    </location>
</feature>
<dbReference type="AlphaFoldDB" id="A0A6P8GIH8"/>
<feature type="region of interest" description="Disordered" evidence="5">
    <location>
        <begin position="210"/>
        <end position="254"/>
    </location>
</feature>